<dbReference type="SUPFAM" id="SSF52540">
    <property type="entry name" value="P-loop containing nucleoside triphosphate hydrolases"/>
    <property type="match status" value="1"/>
</dbReference>
<sequence>MKTGFFITGTDTDVGKTFVTCRILHALRKRGVNACGYKPLLCGERTDAVALFNASSPHADVTIDDVNPVWLRPPAAPYTASVIEERVIDLDAVFERFDKLRGIYDCVLVEGAGGWRVPVRSDYFVSDLAEQFALPVILVTRPNLGTLNHTLLTVESIRARGKLPLAGLVINQSSPEVDMISAHTNPPMLEELSKLPILARIAHGETEPNLSKLLDACLG</sequence>
<feature type="binding site" evidence="9">
    <location>
        <position position="17"/>
    </location>
    <ligand>
        <name>Mg(2+)</name>
        <dbReference type="ChEBI" id="CHEBI:18420"/>
    </ligand>
</feature>
<keyword evidence="6 9" id="KW-0067">ATP-binding</keyword>
<evidence type="ECO:0000256" key="4">
    <source>
        <dbReference type="ARBA" id="ARBA00022741"/>
    </source>
</evidence>
<comment type="subcellular location">
    <subcellularLocation>
        <location evidence="9">Cytoplasm</location>
    </subcellularLocation>
</comment>
<feature type="binding site" evidence="9">
    <location>
        <position position="47"/>
    </location>
    <ligand>
        <name>Mg(2+)</name>
        <dbReference type="ChEBI" id="CHEBI:18420"/>
    </ligand>
</feature>
<keyword evidence="7 9" id="KW-0460">Magnesium</keyword>
<evidence type="ECO:0000256" key="8">
    <source>
        <dbReference type="ARBA" id="ARBA00047386"/>
    </source>
</evidence>
<keyword evidence="2 9" id="KW-0436">Ligase</keyword>
<evidence type="ECO:0000256" key="9">
    <source>
        <dbReference type="HAMAP-Rule" id="MF_00336"/>
    </source>
</evidence>
<dbReference type="PANTHER" id="PTHR43210:SF2">
    <property type="entry name" value="ATP-DEPENDENT DETHIOBIOTIN SYNTHETASE BIOD 2"/>
    <property type="match status" value="1"/>
</dbReference>
<protein>
    <recommendedName>
        <fullName evidence="9">ATP-dependent dethiobiotin synthetase BioD</fullName>
        <ecNumber evidence="9">6.3.3.3</ecNumber>
    </recommendedName>
    <alternativeName>
        <fullName evidence="9">DTB synthetase</fullName>
        <shortName evidence="9">DTBS</shortName>
    </alternativeName>
    <alternativeName>
        <fullName evidence="9">Dethiobiotin synthase</fullName>
    </alternativeName>
</protein>
<name>A0ABT7LX87_9CYAN</name>
<comment type="catalytic activity">
    <reaction evidence="9">
        <text>(7R,8S)-7,8-diammoniononanoate + CO2 + ATP = (4R,5S)-dethiobiotin + ADP + phosphate + 3 H(+)</text>
        <dbReference type="Rhea" id="RHEA:15805"/>
        <dbReference type="ChEBI" id="CHEBI:15378"/>
        <dbReference type="ChEBI" id="CHEBI:16526"/>
        <dbReference type="ChEBI" id="CHEBI:30616"/>
        <dbReference type="ChEBI" id="CHEBI:43474"/>
        <dbReference type="ChEBI" id="CHEBI:149469"/>
        <dbReference type="ChEBI" id="CHEBI:149473"/>
        <dbReference type="ChEBI" id="CHEBI:456216"/>
        <dbReference type="EC" id="6.3.3.3"/>
    </reaction>
</comment>
<evidence type="ECO:0000256" key="3">
    <source>
        <dbReference type="ARBA" id="ARBA00022723"/>
    </source>
</evidence>
<comment type="cofactor">
    <cofactor evidence="9">
        <name>Mg(2+)</name>
        <dbReference type="ChEBI" id="CHEBI:18420"/>
    </cofactor>
</comment>
<dbReference type="GO" id="GO:0004141">
    <property type="term" value="F:dethiobiotin synthase activity"/>
    <property type="evidence" value="ECO:0007669"/>
    <property type="project" value="UniProtKB-EC"/>
</dbReference>
<feature type="binding site" evidence="9">
    <location>
        <begin position="110"/>
        <end position="113"/>
    </location>
    <ligand>
        <name>ATP</name>
        <dbReference type="ChEBI" id="CHEBI:30616"/>
    </ligand>
</feature>
<comment type="similarity">
    <text evidence="9">Belongs to the dethiobiotin synthetase family.</text>
</comment>
<evidence type="ECO:0000256" key="6">
    <source>
        <dbReference type="ARBA" id="ARBA00022840"/>
    </source>
</evidence>
<reference evidence="10 11" key="1">
    <citation type="submission" date="2023-06" db="EMBL/GenBank/DDBJ databases">
        <title>Whole genome sequence of Oscillatoria calcuttensis NRMC-F 0142.</title>
        <authorList>
            <person name="Shakena Fathima T."/>
            <person name="Muralitharan G."/>
            <person name="Thajuddin N."/>
        </authorList>
    </citation>
    <scope>NUCLEOTIDE SEQUENCE [LARGE SCALE GENOMIC DNA]</scope>
    <source>
        <strain evidence="10 11">NRMC-F 0142</strain>
    </source>
</reference>
<proteinExistence type="inferred from homology"/>
<comment type="subunit">
    <text evidence="9">Homodimer.</text>
</comment>
<keyword evidence="4 9" id="KW-0547">Nucleotide-binding</keyword>
<feature type="binding site" evidence="9">
    <location>
        <begin position="208"/>
        <end position="210"/>
    </location>
    <ligand>
        <name>ATP</name>
        <dbReference type="ChEBI" id="CHEBI:30616"/>
    </ligand>
</feature>
<comment type="caution">
    <text evidence="10">The sequence shown here is derived from an EMBL/GenBank/DDBJ whole genome shotgun (WGS) entry which is preliminary data.</text>
</comment>
<dbReference type="CDD" id="cd03109">
    <property type="entry name" value="DTBS"/>
    <property type="match status" value="1"/>
</dbReference>
<dbReference type="InterPro" id="IPR027417">
    <property type="entry name" value="P-loop_NTPase"/>
</dbReference>
<organism evidence="10 11">
    <name type="scientific">Geitlerinema calcuttense NRMC-F 0142</name>
    <dbReference type="NCBI Taxonomy" id="2922238"/>
    <lineage>
        <taxon>Bacteria</taxon>
        <taxon>Bacillati</taxon>
        <taxon>Cyanobacteriota</taxon>
        <taxon>Cyanophyceae</taxon>
        <taxon>Geitlerinematales</taxon>
        <taxon>Geitlerinemataceae</taxon>
        <taxon>Geitlerinema</taxon>
    </lineage>
</organism>
<evidence type="ECO:0000313" key="11">
    <source>
        <dbReference type="Proteomes" id="UP001230986"/>
    </source>
</evidence>
<dbReference type="HAMAP" id="MF_00336">
    <property type="entry name" value="BioD"/>
    <property type="match status" value="1"/>
</dbReference>
<evidence type="ECO:0000313" key="10">
    <source>
        <dbReference type="EMBL" id="MDL5056619.1"/>
    </source>
</evidence>
<keyword evidence="11" id="KW-1185">Reference proteome</keyword>
<dbReference type="NCBIfam" id="TIGR00347">
    <property type="entry name" value="bioD"/>
    <property type="match status" value="1"/>
</dbReference>
<feature type="binding site" evidence="9">
    <location>
        <begin position="171"/>
        <end position="172"/>
    </location>
    <ligand>
        <name>ATP</name>
        <dbReference type="ChEBI" id="CHEBI:30616"/>
    </ligand>
</feature>
<evidence type="ECO:0000256" key="2">
    <source>
        <dbReference type="ARBA" id="ARBA00022598"/>
    </source>
</evidence>
<evidence type="ECO:0000256" key="1">
    <source>
        <dbReference type="ARBA" id="ARBA00022490"/>
    </source>
</evidence>
<dbReference type="PIRSF" id="PIRSF006755">
    <property type="entry name" value="DTB_synth"/>
    <property type="match status" value="1"/>
</dbReference>
<feature type="binding site" evidence="9">
    <location>
        <begin position="13"/>
        <end position="18"/>
    </location>
    <ligand>
        <name>ATP</name>
        <dbReference type="ChEBI" id="CHEBI:30616"/>
    </ligand>
</feature>
<dbReference type="RefSeq" id="WP_284474935.1">
    <property type="nucleotide sequence ID" value="NZ_JASVEJ010000015.1"/>
</dbReference>
<dbReference type="Pfam" id="PF13500">
    <property type="entry name" value="AAA_26"/>
    <property type="match status" value="1"/>
</dbReference>
<gene>
    <name evidence="9 10" type="primary">bioD</name>
    <name evidence="10" type="ORF">QQ055_03945</name>
</gene>
<dbReference type="Proteomes" id="UP001230986">
    <property type="component" value="Unassembled WGS sequence"/>
</dbReference>
<dbReference type="InterPro" id="IPR004472">
    <property type="entry name" value="DTB_synth_BioD"/>
</dbReference>
<comment type="caution">
    <text evidence="9">Lacks conserved residue(s) required for the propagation of feature annotation.</text>
</comment>
<keyword evidence="3 9" id="KW-0479">Metal-binding</keyword>
<dbReference type="PANTHER" id="PTHR43210">
    <property type="entry name" value="DETHIOBIOTIN SYNTHETASE"/>
    <property type="match status" value="1"/>
</dbReference>
<dbReference type="EMBL" id="JASVEJ010000015">
    <property type="protein sequence ID" value="MDL5056619.1"/>
    <property type="molecule type" value="Genomic_DNA"/>
</dbReference>
<comment type="catalytic activity">
    <reaction evidence="8">
        <text>(7R,8S)-8-amino-7-(carboxyamino)nonanoate + ATP = (4R,5S)-dethiobiotin + ADP + phosphate + H(+)</text>
        <dbReference type="Rhea" id="RHEA:63684"/>
        <dbReference type="ChEBI" id="CHEBI:15378"/>
        <dbReference type="ChEBI" id="CHEBI:30616"/>
        <dbReference type="ChEBI" id="CHEBI:43474"/>
        <dbReference type="ChEBI" id="CHEBI:149470"/>
        <dbReference type="ChEBI" id="CHEBI:149473"/>
        <dbReference type="ChEBI" id="CHEBI:456216"/>
    </reaction>
</comment>
<evidence type="ECO:0000256" key="5">
    <source>
        <dbReference type="ARBA" id="ARBA00022756"/>
    </source>
</evidence>
<keyword evidence="5 9" id="KW-0093">Biotin biosynthesis</keyword>
<feature type="active site" evidence="9">
    <location>
        <position position="38"/>
    </location>
</feature>
<feature type="binding site" evidence="9">
    <location>
        <position position="47"/>
    </location>
    <ligand>
        <name>ATP</name>
        <dbReference type="ChEBI" id="CHEBI:30616"/>
    </ligand>
</feature>
<comment type="pathway">
    <text evidence="9">Cofactor biosynthesis; biotin biosynthesis; biotin from 7,8-diaminononanoate: step 1/2.</text>
</comment>
<accession>A0ABT7LX87</accession>
<dbReference type="Gene3D" id="3.40.50.300">
    <property type="entry name" value="P-loop containing nucleotide triphosphate hydrolases"/>
    <property type="match status" value="1"/>
</dbReference>
<evidence type="ECO:0000256" key="7">
    <source>
        <dbReference type="ARBA" id="ARBA00022842"/>
    </source>
</evidence>
<comment type="function">
    <text evidence="9">Catalyzes a mechanistically unusual reaction, the ATP-dependent insertion of CO2 between the N7 and N8 nitrogen atoms of 7,8-diaminopelargonic acid (DAPA, also called 7,8-diammoniononanoate) to form a ureido ring.</text>
</comment>
<dbReference type="EC" id="6.3.3.3" evidence="9"/>
<feature type="binding site" evidence="9">
    <location>
        <position position="110"/>
    </location>
    <ligand>
        <name>Mg(2+)</name>
        <dbReference type="ChEBI" id="CHEBI:18420"/>
    </ligand>
</feature>
<keyword evidence="1 9" id="KW-0963">Cytoplasm</keyword>